<keyword evidence="4" id="KW-1003">Cell membrane</keyword>
<proteinExistence type="inferred from homology"/>
<dbReference type="PANTHER" id="PTHR42643:SF24">
    <property type="entry name" value="IONOTROPIC RECEPTOR 60A"/>
    <property type="match status" value="1"/>
</dbReference>
<evidence type="ECO:0000313" key="15">
    <source>
        <dbReference type="EMBL" id="GFT29612.1"/>
    </source>
</evidence>
<keyword evidence="8 13" id="KW-0472">Membrane</keyword>
<gene>
    <name evidence="15" type="primary">AVEN_154019_1</name>
    <name evidence="15" type="ORF">NPIL_49651</name>
</gene>
<evidence type="ECO:0000256" key="13">
    <source>
        <dbReference type="SAM" id="Phobius"/>
    </source>
</evidence>
<feature type="transmembrane region" description="Helical" evidence="13">
    <location>
        <begin position="224"/>
        <end position="243"/>
    </location>
</feature>
<evidence type="ECO:0000256" key="10">
    <source>
        <dbReference type="ARBA" id="ARBA00023180"/>
    </source>
</evidence>
<evidence type="ECO:0000256" key="5">
    <source>
        <dbReference type="ARBA" id="ARBA00022692"/>
    </source>
</evidence>
<dbReference type="InterPro" id="IPR052192">
    <property type="entry name" value="Insect_Ionotropic_Sensory_Rcpt"/>
</dbReference>
<keyword evidence="5 13" id="KW-0812">Transmembrane</keyword>
<accession>A0A8X6TNG7</accession>
<comment type="similarity">
    <text evidence="2">Belongs to the glutamate-gated ion channel (TC 1.A.10.1) family.</text>
</comment>
<feature type="transmembrane region" description="Helical" evidence="13">
    <location>
        <begin position="476"/>
        <end position="501"/>
    </location>
</feature>
<keyword evidence="9" id="KW-0675">Receptor</keyword>
<dbReference type="Gene3D" id="3.40.190.10">
    <property type="entry name" value="Periplasmic binding protein-like II"/>
    <property type="match status" value="1"/>
</dbReference>
<keyword evidence="3" id="KW-0813">Transport</keyword>
<keyword evidence="10" id="KW-0325">Glycoprotein</keyword>
<evidence type="ECO:0000256" key="6">
    <source>
        <dbReference type="ARBA" id="ARBA00022989"/>
    </source>
</evidence>
<dbReference type="Proteomes" id="UP000887013">
    <property type="component" value="Unassembled WGS sequence"/>
</dbReference>
<dbReference type="SMART" id="SM00079">
    <property type="entry name" value="PBPe"/>
    <property type="match status" value="1"/>
</dbReference>
<dbReference type="OrthoDB" id="6426687at2759"/>
<feature type="domain" description="Ionotropic glutamate receptor C-terminal" evidence="14">
    <location>
        <begin position="101"/>
        <end position="452"/>
    </location>
</feature>
<dbReference type="EMBL" id="BMAW01061104">
    <property type="protein sequence ID" value="GFT29612.1"/>
    <property type="molecule type" value="Genomic_DNA"/>
</dbReference>
<comment type="subcellular location">
    <subcellularLocation>
        <location evidence="1">Cell membrane</location>
        <topology evidence="1">Multi-pass membrane protein</topology>
    </subcellularLocation>
</comment>
<name>A0A8X6TNG7_NEPPI</name>
<dbReference type="Pfam" id="PF00060">
    <property type="entry name" value="Lig_chan"/>
    <property type="match status" value="1"/>
</dbReference>
<evidence type="ECO:0000259" key="14">
    <source>
        <dbReference type="SMART" id="SM00079"/>
    </source>
</evidence>
<dbReference type="GO" id="GO:0005886">
    <property type="term" value="C:plasma membrane"/>
    <property type="evidence" value="ECO:0007669"/>
    <property type="project" value="UniProtKB-SubCell"/>
</dbReference>
<evidence type="ECO:0000256" key="1">
    <source>
        <dbReference type="ARBA" id="ARBA00004651"/>
    </source>
</evidence>
<keyword evidence="11" id="KW-1071">Ligand-gated ion channel</keyword>
<feature type="transmembrane region" description="Helical" evidence="13">
    <location>
        <begin position="160"/>
        <end position="179"/>
    </location>
</feature>
<dbReference type="GO" id="GO:0015276">
    <property type="term" value="F:ligand-gated monoatomic ion channel activity"/>
    <property type="evidence" value="ECO:0007669"/>
    <property type="project" value="InterPro"/>
</dbReference>
<feature type="transmembrane region" description="Helical" evidence="13">
    <location>
        <begin position="280"/>
        <end position="299"/>
    </location>
</feature>
<protein>
    <recommendedName>
        <fullName evidence="14">Ionotropic glutamate receptor C-terminal domain-containing protein</fullName>
    </recommendedName>
</protein>
<comment type="caution">
    <text evidence="15">The sequence shown here is derived from an EMBL/GenBank/DDBJ whole genome shotgun (WGS) entry which is preliminary data.</text>
</comment>
<evidence type="ECO:0000256" key="11">
    <source>
        <dbReference type="ARBA" id="ARBA00023286"/>
    </source>
</evidence>
<dbReference type="GO" id="GO:0050906">
    <property type="term" value="P:detection of stimulus involved in sensory perception"/>
    <property type="evidence" value="ECO:0007669"/>
    <property type="project" value="UniProtKB-ARBA"/>
</dbReference>
<organism evidence="15 16">
    <name type="scientific">Nephila pilipes</name>
    <name type="common">Giant wood spider</name>
    <name type="synonym">Nephila maculata</name>
    <dbReference type="NCBI Taxonomy" id="299642"/>
    <lineage>
        <taxon>Eukaryota</taxon>
        <taxon>Metazoa</taxon>
        <taxon>Ecdysozoa</taxon>
        <taxon>Arthropoda</taxon>
        <taxon>Chelicerata</taxon>
        <taxon>Arachnida</taxon>
        <taxon>Araneae</taxon>
        <taxon>Araneomorphae</taxon>
        <taxon>Entelegynae</taxon>
        <taxon>Araneoidea</taxon>
        <taxon>Nephilidae</taxon>
        <taxon>Nephila</taxon>
    </lineage>
</organism>
<dbReference type="PANTHER" id="PTHR42643">
    <property type="entry name" value="IONOTROPIC RECEPTOR 20A-RELATED"/>
    <property type="match status" value="1"/>
</dbReference>
<keyword evidence="7" id="KW-0406">Ion transport</keyword>
<keyword evidence="12" id="KW-0407">Ion channel</keyword>
<sequence>MDQYAITLYKNNIFTSIFEWNNDDPEDEQFLNFITVVASGKQRTIVIFLDDASTRTFFDHAHKVKEKLPLPCFYRWIFFGVNGIDMKPLQRFNTSAVCWKSIFVQEKEREEHPFYSKTKDGYEGIEYHLMNTLMYRLNFRVLMMNNTDGEYGRQLPDGSWTGYVGLITIGEALFSLATLSISIRRMKAVDFSTPYLFGKIGFVVMNPALEPRKLVLIKPLQPEVWVMLVVTLCVCTGALYLITHSLPCKNGVRRSYNIWFLLRTLGQQGTPSPAPGRYSIRFFISFWWIFILVILWSYAGTLTSFMSYPGRRPAVDTVSKLRAALTSHHINYGTITGSSYEHFLKASMAEIDPVFRDNIEENPEFQVHKVSEAMKMVLEKKYAFVYMTMIIKWYAATMGSNRFRRSKDTFSTDAIGIAIQKCHPCKRSFSHVVSRLEETGFFTKWYDDVFYKAKATAPIISVNKARSLALDDLQGAFYFVSIGVGIGAIVFLFELFVSKILNRKEKAIKRKSKKKLKMDKNSIDWKAEESRLNWIYERYY</sequence>
<keyword evidence="6 13" id="KW-1133">Transmembrane helix</keyword>
<evidence type="ECO:0000256" key="9">
    <source>
        <dbReference type="ARBA" id="ARBA00023170"/>
    </source>
</evidence>
<dbReference type="SUPFAM" id="SSF53850">
    <property type="entry name" value="Periplasmic binding protein-like II"/>
    <property type="match status" value="1"/>
</dbReference>
<reference evidence="15" key="1">
    <citation type="submission" date="2020-08" db="EMBL/GenBank/DDBJ databases">
        <title>Multicomponent nature underlies the extraordinary mechanical properties of spider dragline silk.</title>
        <authorList>
            <person name="Kono N."/>
            <person name="Nakamura H."/>
            <person name="Mori M."/>
            <person name="Yoshida Y."/>
            <person name="Ohtoshi R."/>
            <person name="Malay A.D."/>
            <person name="Moran D.A.P."/>
            <person name="Tomita M."/>
            <person name="Numata K."/>
            <person name="Arakawa K."/>
        </authorList>
    </citation>
    <scope>NUCLEOTIDE SEQUENCE</scope>
</reference>
<evidence type="ECO:0000256" key="3">
    <source>
        <dbReference type="ARBA" id="ARBA00022448"/>
    </source>
</evidence>
<evidence type="ECO:0000313" key="16">
    <source>
        <dbReference type="Proteomes" id="UP000887013"/>
    </source>
</evidence>
<keyword evidence="16" id="KW-1185">Reference proteome</keyword>
<dbReference type="InterPro" id="IPR001320">
    <property type="entry name" value="Iontro_rcpt_C"/>
</dbReference>
<evidence type="ECO:0000256" key="2">
    <source>
        <dbReference type="ARBA" id="ARBA00008685"/>
    </source>
</evidence>
<dbReference type="Gene3D" id="1.10.287.70">
    <property type="match status" value="1"/>
</dbReference>
<evidence type="ECO:0000256" key="7">
    <source>
        <dbReference type="ARBA" id="ARBA00023065"/>
    </source>
</evidence>
<dbReference type="AlphaFoldDB" id="A0A8X6TNG7"/>
<dbReference type="Pfam" id="PF10613">
    <property type="entry name" value="Lig_chan-Glu_bd"/>
    <property type="match status" value="1"/>
</dbReference>
<dbReference type="InterPro" id="IPR019594">
    <property type="entry name" value="Glu/Gly-bd"/>
</dbReference>
<evidence type="ECO:0000256" key="8">
    <source>
        <dbReference type="ARBA" id="ARBA00023136"/>
    </source>
</evidence>
<evidence type="ECO:0000256" key="4">
    <source>
        <dbReference type="ARBA" id="ARBA00022475"/>
    </source>
</evidence>
<evidence type="ECO:0000256" key="12">
    <source>
        <dbReference type="ARBA" id="ARBA00023303"/>
    </source>
</evidence>